<dbReference type="InterPro" id="IPR022761">
    <property type="entry name" value="Fumarate_lyase_N"/>
</dbReference>
<dbReference type="GO" id="GO:0016829">
    <property type="term" value="F:lyase activity"/>
    <property type="evidence" value="ECO:0007669"/>
    <property type="project" value="UniProtKB-KW"/>
</dbReference>
<keyword evidence="1" id="KW-0456">Lyase</keyword>
<dbReference type="Proteomes" id="UP000656042">
    <property type="component" value="Unassembled WGS sequence"/>
</dbReference>
<dbReference type="Gene3D" id="1.20.200.10">
    <property type="entry name" value="Fumarase/aspartase (Central domain)"/>
    <property type="match status" value="1"/>
</dbReference>
<feature type="domain" description="Adenylosuccinate lyase C-terminal" evidence="3">
    <location>
        <begin position="360"/>
        <end position="428"/>
    </location>
</feature>
<gene>
    <name evidence="4" type="ORF">GCM10012284_34820</name>
</gene>
<dbReference type="Pfam" id="PF00206">
    <property type="entry name" value="Lyase_1"/>
    <property type="match status" value="1"/>
</dbReference>
<evidence type="ECO:0000313" key="5">
    <source>
        <dbReference type="Proteomes" id="UP000656042"/>
    </source>
</evidence>
<dbReference type="InterPro" id="IPR008948">
    <property type="entry name" value="L-Aspartase-like"/>
</dbReference>
<dbReference type="PANTHER" id="PTHR43172:SF2">
    <property type="entry name" value="ADENYLOSUCCINATE LYASE C-TERMINAL DOMAIN-CONTAINING PROTEIN"/>
    <property type="match status" value="1"/>
</dbReference>
<dbReference type="InterPro" id="IPR019468">
    <property type="entry name" value="AdenyloSucc_lyase_C"/>
</dbReference>
<evidence type="ECO:0000256" key="2">
    <source>
        <dbReference type="ARBA" id="ARBA00034772"/>
    </source>
</evidence>
<dbReference type="PRINTS" id="PR00149">
    <property type="entry name" value="FUMRATELYASE"/>
</dbReference>
<reference evidence="4" key="2">
    <citation type="submission" date="2020-09" db="EMBL/GenBank/DDBJ databases">
        <authorList>
            <person name="Sun Q."/>
            <person name="Zhou Y."/>
        </authorList>
    </citation>
    <scope>NUCLEOTIDE SEQUENCE</scope>
    <source>
        <strain evidence="4">CGMCC 4.7299</strain>
    </source>
</reference>
<proteinExistence type="inferred from homology"/>
<sequence>MKPSSSHSDLFGDLLAAGPVRAAVDDQAWIRALLDAEAGLARAGATAGVVPETAAEAIASVCAETTVDPAELGASALGAGNPVVPLVRLLRAALPADAARHVHRGATSQDIMDTATMLIARDALAVLDRELADAVGRCAALADGHRRTLLPARTLLQQALPTTFGLVAAGWLTALADARRRLARLRPAVQLGGAAGTLAAYRDCGPAMVSAYAEGLGLAEPVLPWHTDRARIAELAAALGIAAGAAGKVAGDIVRHAQTEVGELREGGDAGGSSTLPQKHNPIRAVLAVAAAEAAPGLVATLLSAMAQEHQRAAGAWHAEWRPLRALFEAAGSAVHQVGASLDGLQVDADRMRANVDRTGGALLAERVTAVLADRLGADQAHAVVREAAAAPDFAAALAADARVPDAAGLLAPEDYLGSADVLIDRALKAAS</sequence>
<evidence type="ECO:0000313" key="4">
    <source>
        <dbReference type="EMBL" id="GGK97588.1"/>
    </source>
</evidence>
<comment type="caution">
    <text evidence="4">The sequence shown here is derived from an EMBL/GenBank/DDBJ whole genome shotgun (WGS) entry which is preliminary data.</text>
</comment>
<evidence type="ECO:0000259" key="3">
    <source>
        <dbReference type="SMART" id="SM00998"/>
    </source>
</evidence>
<reference evidence="4" key="1">
    <citation type="journal article" date="2014" name="Int. J. Syst. Evol. Microbiol.">
        <title>Complete genome sequence of Corynebacterium casei LMG S-19264T (=DSM 44701T), isolated from a smear-ripened cheese.</title>
        <authorList>
            <consortium name="US DOE Joint Genome Institute (JGI-PGF)"/>
            <person name="Walter F."/>
            <person name="Albersmeier A."/>
            <person name="Kalinowski J."/>
            <person name="Ruckert C."/>
        </authorList>
    </citation>
    <scope>NUCLEOTIDE SEQUENCE</scope>
    <source>
        <strain evidence="4">CGMCC 4.7299</strain>
    </source>
</reference>
<accession>A0A8J3BZN8</accession>
<dbReference type="Gene3D" id="1.10.40.30">
    <property type="entry name" value="Fumarase/aspartase (C-terminal domain)"/>
    <property type="match status" value="1"/>
</dbReference>
<organism evidence="4 5">
    <name type="scientific">Mangrovihabitans endophyticus</name>
    <dbReference type="NCBI Taxonomy" id="1751298"/>
    <lineage>
        <taxon>Bacteria</taxon>
        <taxon>Bacillati</taxon>
        <taxon>Actinomycetota</taxon>
        <taxon>Actinomycetes</taxon>
        <taxon>Micromonosporales</taxon>
        <taxon>Micromonosporaceae</taxon>
        <taxon>Mangrovihabitans</taxon>
    </lineage>
</organism>
<protein>
    <submittedName>
        <fullName evidence="4">3-carboxy-cis,cis-muconate cycloisomerase</fullName>
    </submittedName>
</protein>
<comment type="similarity">
    <text evidence="2">Belongs to the class-II fumarase/aspartase family.</text>
</comment>
<dbReference type="SUPFAM" id="SSF48557">
    <property type="entry name" value="L-aspartase-like"/>
    <property type="match status" value="1"/>
</dbReference>
<dbReference type="EMBL" id="BMMX01000014">
    <property type="protein sequence ID" value="GGK97588.1"/>
    <property type="molecule type" value="Genomic_DNA"/>
</dbReference>
<dbReference type="NCBIfam" id="TIGR02426">
    <property type="entry name" value="protocat_pcaB"/>
    <property type="match status" value="1"/>
</dbReference>
<dbReference type="SMART" id="SM00998">
    <property type="entry name" value="ADSL_C"/>
    <property type="match status" value="1"/>
</dbReference>
<dbReference type="PRINTS" id="PR00145">
    <property type="entry name" value="ARGSUCLYASE"/>
</dbReference>
<dbReference type="PANTHER" id="PTHR43172">
    <property type="entry name" value="ADENYLOSUCCINATE LYASE"/>
    <property type="match status" value="1"/>
</dbReference>
<dbReference type="GO" id="GO:0019619">
    <property type="term" value="P:3,4-dihydroxybenzoate catabolic process"/>
    <property type="evidence" value="ECO:0007669"/>
    <property type="project" value="InterPro"/>
</dbReference>
<dbReference type="AlphaFoldDB" id="A0A8J3BZN8"/>
<keyword evidence="5" id="KW-1185">Reference proteome</keyword>
<evidence type="ECO:0000256" key="1">
    <source>
        <dbReference type="ARBA" id="ARBA00023239"/>
    </source>
</evidence>
<name>A0A8J3BZN8_9ACTN</name>
<dbReference type="RefSeq" id="WP_229715909.1">
    <property type="nucleotide sequence ID" value="NZ_BMMX01000014.1"/>
</dbReference>
<dbReference type="InterPro" id="IPR000362">
    <property type="entry name" value="Fumarate_lyase_fam"/>
</dbReference>
<dbReference type="InterPro" id="IPR012789">
    <property type="entry name" value="Protocat_PcaB-like"/>
</dbReference>